<keyword evidence="5" id="KW-1185">Reference proteome</keyword>
<evidence type="ECO:0000259" key="3">
    <source>
        <dbReference type="PROSITE" id="PS50001"/>
    </source>
</evidence>
<sequence length="197" mass="22992">MCFYVRLSRALVGNLLTRIWSDLVDSIAMCKRRCIYRCGMVVSGYDDVGPTNEENINMDFDVDQSDLANQIEDKPWYHKTDRRKAQEMVFSGGNGCFLVRPSSKHALTLTLWYNNRAYNIPIRKREDQKISLGNRKPNEKFFETIEDLIMFYHSEELILFSRGEKTGKCALRCCPAQVSKVQRHVIIELMPEYIIHI</sequence>
<organism evidence="4 5">
    <name type="scientific">Cimex lectularius</name>
    <name type="common">Bed bug</name>
    <name type="synonym">Acanthia lectularia</name>
    <dbReference type="NCBI Taxonomy" id="79782"/>
    <lineage>
        <taxon>Eukaryota</taxon>
        <taxon>Metazoa</taxon>
        <taxon>Ecdysozoa</taxon>
        <taxon>Arthropoda</taxon>
        <taxon>Hexapoda</taxon>
        <taxon>Insecta</taxon>
        <taxon>Pterygota</taxon>
        <taxon>Neoptera</taxon>
        <taxon>Paraneoptera</taxon>
        <taxon>Hemiptera</taxon>
        <taxon>Heteroptera</taxon>
        <taxon>Panheteroptera</taxon>
        <taxon>Cimicomorpha</taxon>
        <taxon>Cimicidae</taxon>
        <taxon>Cimex</taxon>
    </lineage>
</organism>
<dbReference type="InterPro" id="IPR036860">
    <property type="entry name" value="SH2_dom_sf"/>
</dbReference>
<dbReference type="EnsemblMetazoa" id="XM_014394064.2">
    <property type="protein sequence ID" value="XP_014249550.1"/>
    <property type="gene ID" value="LOC106666704"/>
</dbReference>
<dbReference type="SMART" id="SM00252">
    <property type="entry name" value="SH2"/>
    <property type="match status" value="1"/>
</dbReference>
<dbReference type="KEGG" id="clec:106666704"/>
<dbReference type="GeneID" id="106666704"/>
<evidence type="ECO:0000256" key="1">
    <source>
        <dbReference type="ARBA" id="ARBA00022999"/>
    </source>
</evidence>
<dbReference type="PROSITE" id="PS50001">
    <property type="entry name" value="SH2"/>
    <property type="match status" value="1"/>
</dbReference>
<dbReference type="Gene3D" id="3.30.505.10">
    <property type="entry name" value="SH2 domain"/>
    <property type="match status" value="1"/>
</dbReference>
<dbReference type="Pfam" id="PF00017">
    <property type="entry name" value="SH2"/>
    <property type="match status" value="1"/>
</dbReference>
<evidence type="ECO:0000313" key="4">
    <source>
        <dbReference type="EnsemblMetazoa" id="XP_014249550.1"/>
    </source>
</evidence>
<protein>
    <recommendedName>
        <fullName evidence="3">SH2 domain-containing protein</fullName>
    </recommendedName>
</protein>
<reference evidence="4" key="1">
    <citation type="submission" date="2022-01" db="UniProtKB">
        <authorList>
            <consortium name="EnsemblMetazoa"/>
        </authorList>
    </citation>
    <scope>IDENTIFICATION</scope>
</reference>
<keyword evidence="1 2" id="KW-0727">SH2 domain</keyword>
<dbReference type="Proteomes" id="UP000494040">
    <property type="component" value="Unassembled WGS sequence"/>
</dbReference>
<evidence type="ECO:0000313" key="5">
    <source>
        <dbReference type="Proteomes" id="UP000494040"/>
    </source>
</evidence>
<dbReference type="InterPro" id="IPR051751">
    <property type="entry name" value="Immunoreceptor_sig_adapters"/>
</dbReference>
<dbReference type="PANTHER" id="PTHR14098:SF14">
    <property type="entry name" value="SH2 DOMAIN-CONTAINING PROTEIN"/>
    <property type="match status" value="1"/>
</dbReference>
<dbReference type="InterPro" id="IPR000980">
    <property type="entry name" value="SH2"/>
</dbReference>
<dbReference type="AlphaFoldDB" id="A0A8I6RQ68"/>
<dbReference type="GO" id="GO:0035556">
    <property type="term" value="P:intracellular signal transduction"/>
    <property type="evidence" value="ECO:0007669"/>
    <property type="project" value="TreeGrafter"/>
</dbReference>
<dbReference type="PANTHER" id="PTHR14098">
    <property type="entry name" value="SH2 DOMAIN CONTAINING PROTEIN"/>
    <property type="match status" value="1"/>
</dbReference>
<dbReference type="OrthoDB" id="10044490at2759"/>
<dbReference type="RefSeq" id="XP_014249550.1">
    <property type="nucleotide sequence ID" value="XM_014394064.2"/>
</dbReference>
<dbReference type="GO" id="GO:0007169">
    <property type="term" value="P:cell surface receptor protein tyrosine kinase signaling pathway"/>
    <property type="evidence" value="ECO:0007669"/>
    <property type="project" value="TreeGrafter"/>
</dbReference>
<feature type="domain" description="SH2" evidence="3">
    <location>
        <begin position="76"/>
        <end position="152"/>
    </location>
</feature>
<dbReference type="OMA" id="DSIAMCK"/>
<dbReference type="SUPFAM" id="SSF55550">
    <property type="entry name" value="SH2 domain"/>
    <property type="match status" value="1"/>
</dbReference>
<proteinExistence type="predicted"/>
<dbReference type="GO" id="GO:0005737">
    <property type="term" value="C:cytoplasm"/>
    <property type="evidence" value="ECO:0007669"/>
    <property type="project" value="UniProtKB-ARBA"/>
</dbReference>
<evidence type="ECO:0000256" key="2">
    <source>
        <dbReference type="PROSITE-ProRule" id="PRU00191"/>
    </source>
</evidence>
<name>A0A8I6RQ68_CIMLE</name>
<accession>A0A8I6RQ68</accession>